<evidence type="ECO:0000256" key="2">
    <source>
        <dbReference type="PROSITE-ProRule" id="PRU00110"/>
    </source>
</evidence>
<feature type="modified residue" description="Phosphohistidine" evidence="2">
    <location>
        <position position="58"/>
    </location>
</feature>
<dbReference type="KEGG" id="tput:QJT81_17565"/>
<dbReference type="AlphaFoldDB" id="A0AA95KIN8"/>
<evidence type="ECO:0000256" key="1">
    <source>
        <dbReference type="ARBA" id="ARBA00023012"/>
    </source>
</evidence>
<dbReference type="Proteomes" id="UP001301326">
    <property type="component" value="Chromosome"/>
</dbReference>
<keyword evidence="2" id="KW-0597">Phosphoprotein</keyword>
<reference evidence="4" key="2">
    <citation type="submission" date="2023-04" db="EMBL/GenBank/DDBJ databases">
        <authorList>
            <person name="Beletskiy A.V."/>
            <person name="Mardanov A.V."/>
            <person name="Ravin N.V."/>
        </authorList>
    </citation>
    <scope>NUCLEOTIDE SEQUENCE</scope>
    <source>
        <strain evidence="4">GKL-02</strain>
    </source>
</reference>
<feature type="domain" description="HPt" evidence="3">
    <location>
        <begin position="19"/>
        <end position="116"/>
    </location>
</feature>
<gene>
    <name evidence="4" type="ORF">QJT81_17565</name>
</gene>
<name>A0AA95KIN8_9GAMM</name>
<dbReference type="Gene3D" id="1.20.120.160">
    <property type="entry name" value="HPT domain"/>
    <property type="match status" value="1"/>
</dbReference>
<keyword evidence="1" id="KW-0902">Two-component regulatory system</keyword>
<protein>
    <submittedName>
        <fullName evidence="4">Hpt domain-containing protein</fullName>
    </submittedName>
</protein>
<reference evidence="4" key="1">
    <citation type="journal article" date="2023" name="Int. J. Mol. Sci.">
        <title>Metagenomics Revealed a New Genus 'Candidatus Thiocaldithrix dubininis' gen. nov., sp. nov. and a New Species 'Candidatus Thiothrix putei' sp. nov. in the Family Thiotrichaceae, Some Members of Which Have Traits of Both Na+- and H+-Motive Energetics.</title>
        <authorList>
            <person name="Ravin N.V."/>
            <person name="Muntyan M.S."/>
            <person name="Smolyakov D.D."/>
            <person name="Rudenko T.S."/>
            <person name="Beletsky A.V."/>
            <person name="Mardanov A.V."/>
            <person name="Grabovich M.Y."/>
        </authorList>
    </citation>
    <scope>NUCLEOTIDE SEQUENCE</scope>
    <source>
        <strain evidence="4">GKL-02</strain>
    </source>
</reference>
<dbReference type="EMBL" id="CP124756">
    <property type="protein sequence ID" value="WGZ93586.1"/>
    <property type="molecule type" value="Genomic_DNA"/>
</dbReference>
<dbReference type="PROSITE" id="PS50894">
    <property type="entry name" value="HPT"/>
    <property type="match status" value="1"/>
</dbReference>
<dbReference type="InterPro" id="IPR036641">
    <property type="entry name" value="HPT_dom_sf"/>
</dbReference>
<dbReference type="GO" id="GO:0000160">
    <property type="term" value="P:phosphorelay signal transduction system"/>
    <property type="evidence" value="ECO:0007669"/>
    <property type="project" value="UniProtKB-KW"/>
</dbReference>
<sequence length="116" mass="13201">MTHITPVDEETYALLQEIMADEFTELVEFFLTDTEQSLVLLQHCVATQDSTQVGTLCHKLKSSSKLIGAFQLAEFTNLLEDYKDHHDQQIARTHLNHLCAEFTQVVGWLKQQPAIA</sequence>
<dbReference type="SUPFAM" id="SSF47226">
    <property type="entry name" value="Histidine-containing phosphotransfer domain, HPT domain"/>
    <property type="match status" value="1"/>
</dbReference>
<organism evidence="4">
    <name type="scientific">Candidatus Thiothrix putei</name>
    <dbReference type="NCBI Taxonomy" id="3080811"/>
    <lineage>
        <taxon>Bacteria</taxon>
        <taxon>Pseudomonadati</taxon>
        <taxon>Pseudomonadota</taxon>
        <taxon>Gammaproteobacteria</taxon>
        <taxon>Thiotrichales</taxon>
        <taxon>Thiotrichaceae</taxon>
        <taxon>Thiothrix</taxon>
    </lineage>
</organism>
<dbReference type="InterPro" id="IPR008207">
    <property type="entry name" value="Sig_transdc_His_kin_Hpt_dom"/>
</dbReference>
<evidence type="ECO:0000313" key="4">
    <source>
        <dbReference type="EMBL" id="WGZ93586.1"/>
    </source>
</evidence>
<proteinExistence type="predicted"/>
<dbReference type="GO" id="GO:0004672">
    <property type="term" value="F:protein kinase activity"/>
    <property type="evidence" value="ECO:0007669"/>
    <property type="project" value="UniProtKB-ARBA"/>
</dbReference>
<evidence type="ECO:0000259" key="3">
    <source>
        <dbReference type="PROSITE" id="PS50894"/>
    </source>
</evidence>
<dbReference type="Pfam" id="PF01627">
    <property type="entry name" value="Hpt"/>
    <property type="match status" value="1"/>
</dbReference>
<accession>A0AA95KIN8</accession>